<dbReference type="PANTHER" id="PTHR47129">
    <property type="entry name" value="QUINONE OXIDOREDUCTASE 2"/>
    <property type="match status" value="1"/>
</dbReference>
<dbReference type="Proteomes" id="UP001589776">
    <property type="component" value="Unassembled WGS sequence"/>
</dbReference>
<organism evidence="2 3">
    <name type="scientific">Paenibacillus chartarius</name>
    <dbReference type="NCBI Taxonomy" id="747481"/>
    <lineage>
        <taxon>Bacteria</taxon>
        <taxon>Bacillati</taxon>
        <taxon>Bacillota</taxon>
        <taxon>Bacilli</taxon>
        <taxon>Bacillales</taxon>
        <taxon>Paenibacillaceae</taxon>
        <taxon>Paenibacillus</taxon>
    </lineage>
</organism>
<dbReference type="EMBL" id="JBHLWN010000122">
    <property type="protein sequence ID" value="MFC0216536.1"/>
    <property type="molecule type" value="Genomic_DNA"/>
</dbReference>
<dbReference type="PANTHER" id="PTHR47129:SF1">
    <property type="entry name" value="NMRA-LIKE DOMAIN-CONTAINING PROTEIN"/>
    <property type="match status" value="1"/>
</dbReference>
<comment type="caution">
    <text evidence="2">The sequence shown here is derived from an EMBL/GenBank/DDBJ whole genome shotgun (WGS) entry which is preliminary data.</text>
</comment>
<evidence type="ECO:0000313" key="3">
    <source>
        <dbReference type="Proteomes" id="UP001589776"/>
    </source>
</evidence>
<dbReference type="Pfam" id="PF13460">
    <property type="entry name" value="NAD_binding_10"/>
    <property type="match status" value="1"/>
</dbReference>
<dbReference type="InterPro" id="IPR016040">
    <property type="entry name" value="NAD(P)-bd_dom"/>
</dbReference>
<name>A0ABV6DV55_9BACL</name>
<keyword evidence="3" id="KW-1185">Reference proteome</keyword>
<gene>
    <name evidence="2" type="ORF">ACFFK0_29490</name>
</gene>
<dbReference type="SUPFAM" id="SSF51735">
    <property type="entry name" value="NAD(P)-binding Rossmann-fold domains"/>
    <property type="match status" value="1"/>
</dbReference>
<sequence>MIIVTGANGKLGRAVVEQLLMRVPAEQIGVSVRDPNEAQELRERGVRVRRGDFDDAESLHHAFEGASQVLIVSTGIMGKDDIPHGIQQHQTAIDTAKKAGASRVVYTSHMGSSPTSHFAPMIHHATTEKLLDNSGIAFTSLRNGYYASMALMMIGGAIKTGELIAPEDGPVAWTAHSDLAEAAAAIISDQKWNGMTPNLTGPEAIDMEGIVTITSEVLGRIIRRIIVSDEEFRERMMSQGVPEASINMRVGMFLASRQGDFSQVDPALAHLIGRPPKSFREVLKESITHQQG</sequence>
<dbReference type="EC" id="1.6.5.2" evidence="2"/>
<dbReference type="GO" id="GO:0003955">
    <property type="term" value="F:NAD(P)H dehydrogenase (quinone) activity"/>
    <property type="evidence" value="ECO:0007669"/>
    <property type="project" value="UniProtKB-EC"/>
</dbReference>
<dbReference type="InterPro" id="IPR052718">
    <property type="entry name" value="NmrA-type_oxidoreductase"/>
</dbReference>
<dbReference type="CDD" id="cd05269">
    <property type="entry name" value="TMR_SDR_a"/>
    <property type="match status" value="1"/>
</dbReference>
<accession>A0ABV6DV55</accession>
<keyword evidence="2" id="KW-0560">Oxidoreductase</keyword>
<protein>
    <submittedName>
        <fullName evidence="2">SDR family oxidoreductase</fullName>
        <ecNumber evidence="2">1.6.5.2</ecNumber>
    </submittedName>
</protein>
<dbReference type="InterPro" id="IPR036291">
    <property type="entry name" value="NAD(P)-bd_dom_sf"/>
</dbReference>
<evidence type="ECO:0000259" key="1">
    <source>
        <dbReference type="Pfam" id="PF13460"/>
    </source>
</evidence>
<proteinExistence type="predicted"/>
<evidence type="ECO:0000313" key="2">
    <source>
        <dbReference type="EMBL" id="MFC0216536.1"/>
    </source>
</evidence>
<dbReference type="Gene3D" id="3.90.25.10">
    <property type="entry name" value="UDP-galactose 4-epimerase, domain 1"/>
    <property type="match status" value="1"/>
</dbReference>
<dbReference type="RefSeq" id="WP_377474822.1">
    <property type="nucleotide sequence ID" value="NZ_JBHLWN010000122.1"/>
</dbReference>
<dbReference type="Gene3D" id="3.40.50.720">
    <property type="entry name" value="NAD(P)-binding Rossmann-like Domain"/>
    <property type="match status" value="1"/>
</dbReference>
<reference evidence="2 3" key="1">
    <citation type="submission" date="2024-09" db="EMBL/GenBank/DDBJ databases">
        <authorList>
            <person name="Sun Q."/>
            <person name="Mori K."/>
        </authorList>
    </citation>
    <scope>NUCLEOTIDE SEQUENCE [LARGE SCALE GENOMIC DNA]</scope>
    <source>
        <strain evidence="2 3">CCM 7759</strain>
    </source>
</reference>
<feature type="domain" description="NAD(P)-binding" evidence="1">
    <location>
        <begin position="6"/>
        <end position="148"/>
    </location>
</feature>